<keyword evidence="2" id="KW-1185">Reference proteome</keyword>
<evidence type="ECO:0000313" key="1">
    <source>
        <dbReference type="EMBL" id="MEW9854272.1"/>
    </source>
</evidence>
<evidence type="ECO:0000313" key="2">
    <source>
        <dbReference type="Proteomes" id="UP001556118"/>
    </source>
</evidence>
<dbReference type="Gene3D" id="3.40.50.150">
    <property type="entry name" value="Vaccinia Virus protein VP39"/>
    <property type="match status" value="1"/>
</dbReference>
<name>A0ABV3R8R9_9SPHN</name>
<comment type="caution">
    <text evidence="1">The sequence shown here is derived from an EMBL/GenBank/DDBJ whole genome shotgun (WGS) entry which is preliminary data.</text>
</comment>
<dbReference type="Pfam" id="PF06080">
    <property type="entry name" value="DUF938"/>
    <property type="match status" value="1"/>
</dbReference>
<reference evidence="1 2" key="1">
    <citation type="submission" date="2024-06" db="EMBL/GenBank/DDBJ databases">
        <title>Novosphingobium rhizovicinus M1R2S20.</title>
        <authorList>
            <person name="Sun J.-Q."/>
        </authorList>
    </citation>
    <scope>NUCLEOTIDE SEQUENCE [LARGE SCALE GENOMIC DNA]</scope>
    <source>
        <strain evidence="1 2">M1R2S20</strain>
    </source>
</reference>
<dbReference type="InterPro" id="IPR010342">
    <property type="entry name" value="DUF938"/>
</dbReference>
<dbReference type="InterPro" id="IPR029063">
    <property type="entry name" value="SAM-dependent_MTases_sf"/>
</dbReference>
<dbReference type="PANTHER" id="PTHR20974:SF0">
    <property type="entry name" value="UPF0585 PROTEIN CG18661"/>
    <property type="match status" value="1"/>
</dbReference>
<dbReference type="CDD" id="cd02440">
    <property type="entry name" value="AdoMet_MTases"/>
    <property type="match status" value="1"/>
</dbReference>
<dbReference type="RefSeq" id="WP_367769650.1">
    <property type="nucleotide sequence ID" value="NZ_JBFNXR010000019.1"/>
</dbReference>
<dbReference type="SUPFAM" id="SSF53335">
    <property type="entry name" value="S-adenosyl-L-methionine-dependent methyltransferases"/>
    <property type="match status" value="1"/>
</dbReference>
<protein>
    <submittedName>
        <fullName evidence="1">DUF938 domain-containing protein</fullName>
    </submittedName>
</protein>
<proteinExistence type="predicted"/>
<organism evidence="1 2">
    <name type="scientific">Novosphingobium rhizovicinum</name>
    <dbReference type="NCBI Taxonomy" id="3228928"/>
    <lineage>
        <taxon>Bacteria</taxon>
        <taxon>Pseudomonadati</taxon>
        <taxon>Pseudomonadota</taxon>
        <taxon>Alphaproteobacteria</taxon>
        <taxon>Sphingomonadales</taxon>
        <taxon>Sphingomonadaceae</taxon>
        <taxon>Novosphingobium</taxon>
    </lineage>
</organism>
<dbReference type="EMBL" id="JBFNXR010000019">
    <property type="protein sequence ID" value="MEW9854272.1"/>
    <property type="molecule type" value="Genomic_DNA"/>
</dbReference>
<accession>A0ABV3R8R9</accession>
<sequence length="200" mass="21986">MHDARRQAPAVARNRDAILRVLHDVLPPKGLVLEIASGTGEHAVHFARALPELTWQPTDPSPEARESISAWRAEAQLDNLSEPLELDAASAEWPLDRADAILCINMIHISPWEATIGLMAGAQQLLSPGAPLVLYGPYLRSDRPLEPSNAAFDADLKARDPRWGLRKLDEVTDMAKAHGLSRDGVVEMPANNLTVIFRRC</sequence>
<dbReference type="PANTHER" id="PTHR20974">
    <property type="entry name" value="UPF0585 PROTEIN CG18661"/>
    <property type="match status" value="1"/>
</dbReference>
<dbReference type="Proteomes" id="UP001556118">
    <property type="component" value="Unassembled WGS sequence"/>
</dbReference>
<gene>
    <name evidence="1" type="ORF">ABUH87_03640</name>
</gene>